<gene>
    <name evidence="3" type="ORF">IFO71_03765</name>
</gene>
<keyword evidence="1" id="KW-0143">Chaperone</keyword>
<dbReference type="EMBL" id="JACYTR010000005">
    <property type="protein sequence ID" value="MBD8524852.1"/>
    <property type="molecule type" value="Genomic_DNA"/>
</dbReference>
<dbReference type="CDD" id="cd06257">
    <property type="entry name" value="DnaJ"/>
    <property type="match status" value="1"/>
</dbReference>
<dbReference type="InterPro" id="IPR001623">
    <property type="entry name" value="DnaJ_domain"/>
</dbReference>
<dbReference type="SUPFAM" id="SSF46565">
    <property type="entry name" value="Chaperone J-domain"/>
    <property type="match status" value="1"/>
</dbReference>
<dbReference type="Gene3D" id="1.10.287.110">
    <property type="entry name" value="DnaJ domain"/>
    <property type="match status" value="1"/>
</dbReference>
<evidence type="ECO:0000256" key="1">
    <source>
        <dbReference type="ARBA" id="ARBA00023186"/>
    </source>
</evidence>
<sequence length="214" mass="23634">MDYAADFAALSCAPGCDVDTLERAWRRAISQWHPDRASSEQQAAFSERLHQANAAYRRLREFHRIHRRLPGGGASRPSMPGVERLSAQTAPTVTEAAGPSRKRWLWAGGLLGLAALWAILGHSERRDEPVRAARVGQVDAATELAQIELGSAREQVLATLGKPILIVDGRWEYGPSYIEFDNDRVSNWYSSPLRPLPVAAQRPALHLSAPPSRK</sequence>
<organism evidence="3 4">
    <name type="scientific">Pseudomarimonas arenosa</name>
    <dbReference type="NCBI Taxonomy" id="2774145"/>
    <lineage>
        <taxon>Bacteria</taxon>
        <taxon>Pseudomonadati</taxon>
        <taxon>Pseudomonadota</taxon>
        <taxon>Gammaproteobacteria</taxon>
        <taxon>Lysobacterales</taxon>
        <taxon>Lysobacteraceae</taxon>
        <taxon>Pseudomarimonas</taxon>
    </lineage>
</organism>
<evidence type="ECO:0000313" key="4">
    <source>
        <dbReference type="Proteomes" id="UP000613768"/>
    </source>
</evidence>
<dbReference type="AlphaFoldDB" id="A0AAW3ZIM9"/>
<feature type="domain" description="J" evidence="2">
    <location>
        <begin position="5"/>
        <end position="64"/>
    </location>
</feature>
<dbReference type="PROSITE" id="PS50076">
    <property type="entry name" value="DNAJ_2"/>
    <property type="match status" value="1"/>
</dbReference>
<keyword evidence="4" id="KW-1185">Reference proteome</keyword>
<dbReference type="RefSeq" id="WP_192028203.1">
    <property type="nucleotide sequence ID" value="NZ_JACYTR010000005.1"/>
</dbReference>
<comment type="caution">
    <text evidence="3">The sequence shown here is derived from an EMBL/GenBank/DDBJ whole genome shotgun (WGS) entry which is preliminary data.</text>
</comment>
<accession>A0AAW3ZIM9</accession>
<reference evidence="3 4" key="1">
    <citation type="submission" date="2020-09" db="EMBL/GenBank/DDBJ databases">
        <title>Pseudoxanthomonas sp. CAU 1598 isolated from sand of Yaerae Beach.</title>
        <authorList>
            <person name="Kim W."/>
        </authorList>
    </citation>
    <scope>NUCLEOTIDE SEQUENCE [LARGE SCALE GENOMIC DNA]</scope>
    <source>
        <strain evidence="3 4">CAU 1598</strain>
    </source>
</reference>
<dbReference type="Proteomes" id="UP000613768">
    <property type="component" value="Unassembled WGS sequence"/>
</dbReference>
<evidence type="ECO:0000259" key="2">
    <source>
        <dbReference type="PROSITE" id="PS50076"/>
    </source>
</evidence>
<proteinExistence type="predicted"/>
<name>A0AAW3ZIM9_9GAMM</name>
<dbReference type="InterPro" id="IPR036869">
    <property type="entry name" value="J_dom_sf"/>
</dbReference>
<evidence type="ECO:0000313" key="3">
    <source>
        <dbReference type="EMBL" id="MBD8524852.1"/>
    </source>
</evidence>
<protein>
    <recommendedName>
        <fullName evidence="2">J domain-containing protein</fullName>
    </recommendedName>
</protein>